<dbReference type="PANTHER" id="PTHR43304:SF1">
    <property type="entry name" value="PAC DOMAIN-CONTAINING PROTEIN"/>
    <property type="match status" value="1"/>
</dbReference>
<dbReference type="NCBIfam" id="TIGR00229">
    <property type="entry name" value="sensory_box"/>
    <property type="match status" value="2"/>
</dbReference>
<protein>
    <recommendedName>
        <fullName evidence="2">histidine kinase</fullName>
        <ecNumber evidence="2">2.7.13.3</ecNumber>
    </recommendedName>
</protein>
<dbReference type="EMBL" id="JAEPBG010000004">
    <property type="protein sequence ID" value="MBK4735508.1"/>
    <property type="molecule type" value="Genomic_DNA"/>
</dbReference>
<dbReference type="InterPro" id="IPR013655">
    <property type="entry name" value="PAS_fold_3"/>
</dbReference>
<dbReference type="Gene3D" id="1.10.287.130">
    <property type="match status" value="1"/>
</dbReference>
<proteinExistence type="predicted"/>
<evidence type="ECO:0000256" key="3">
    <source>
        <dbReference type="ARBA" id="ARBA00022553"/>
    </source>
</evidence>
<name>A0A934W7F1_9BURK</name>
<dbReference type="SMART" id="SM00091">
    <property type="entry name" value="PAS"/>
    <property type="match status" value="2"/>
</dbReference>
<dbReference type="SMART" id="SM00387">
    <property type="entry name" value="HATPase_c"/>
    <property type="match status" value="1"/>
</dbReference>
<dbReference type="InterPro" id="IPR036097">
    <property type="entry name" value="HisK_dim/P_sf"/>
</dbReference>
<evidence type="ECO:0000313" key="8">
    <source>
        <dbReference type="EMBL" id="MBK4735508.1"/>
    </source>
</evidence>
<feature type="domain" description="PAC" evidence="7">
    <location>
        <begin position="208"/>
        <end position="260"/>
    </location>
</feature>
<evidence type="ECO:0000259" key="6">
    <source>
        <dbReference type="PROSITE" id="PS50109"/>
    </source>
</evidence>
<dbReference type="Pfam" id="PF02518">
    <property type="entry name" value="HATPase_c"/>
    <property type="match status" value="1"/>
</dbReference>
<organism evidence="8 9">
    <name type="scientific">Noviherbaspirillum pedocola</name>
    <dbReference type="NCBI Taxonomy" id="2801341"/>
    <lineage>
        <taxon>Bacteria</taxon>
        <taxon>Pseudomonadati</taxon>
        <taxon>Pseudomonadota</taxon>
        <taxon>Betaproteobacteria</taxon>
        <taxon>Burkholderiales</taxon>
        <taxon>Oxalobacteraceae</taxon>
        <taxon>Noviherbaspirillum</taxon>
    </lineage>
</organism>
<evidence type="ECO:0000259" key="7">
    <source>
        <dbReference type="PROSITE" id="PS50113"/>
    </source>
</evidence>
<dbReference type="PROSITE" id="PS50109">
    <property type="entry name" value="HIS_KIN"/>
    <property type="match status" value="1"/>
</dbReference>
<dbReference type="Gene3D" id="3.30.450.20">
    <property type="entry name" value="PAS domain"/>
    <property type="match status" value="2"/>
</dbReference>
<dbReference type="CDD" id="cd00082">
    <property type="entry name" value="HisKA"/>
    <property type="match status" value="1"/>
</dbReference>
<dbReference type="InterPro" id="IPR000700">
    <property type="entry name" value="PAS-assoc_C"/>
</dbReference>
<comment type="caution">
    <text evidence="8">The sequence shown here is derived from an EMBL/GenBank/DDBJ whole genome shotgun (WGS) entry which is preliminary data.</text>
</comment>
<accession>A0A934W7F1</accession>
<dbReference type="RefSeq" id="WP_200592258.1">
    <property type="nucleotide sequence ID" value="NZ_JAEPBG010000004.1"/>
</dbReference>
<sequence>MGNGVEPRILAAQNRESMQVRLWSTLGAAGVARWTRSLDGSFQGPQPSWSKLTGQTQSELAGFGWLDVVHPDDRDCVRSYWAQGAKGGVLGYRLRDAAGTWRKVKERKASFDDAGELLPQTSTIIEDVGALRQAQQRLRLALEGGRMGTWDIDLSTGTMKCSEQCKSNYGRPSGAKFTYEDLAASVHPDDFERWRAVVAQAIECDSEFGIDYRTVWPDGSVHWVYVRGNCAFDEQGRATTLSGISLDVTDRKRAQQLEQERADAAMLESRKKSEFLAILAHELRGPLGPVVGALQALQMRGDNPKDREWLRALAERQVAHMVNLIDDLLDIARVERGEIRLRLEQIDLRTPLRLAIEACSALMESRGQSFQEAGFDCPITAMVDSTRIAQMASNLLNNAAKYTPPRGHIRLELSQREGRAEICVIDDGIGLDTTALERVFNMFEQVENQKAHAQGGLGIGLALTRHLVQLHGGVITVQSEGIGCGCRFSIVLPLEHN</sequence>
<evidence type="ECO:0000256" key="1">
    <source>
        <dbReference type="ARBA" id="ARBA00000085"/>
    </source>
</evidence>
<dbReference type="InterPro" id="IPR003661">
    <property type="entry name" value="HisK_dim/P_dom"/>
</dbReference>
<reference evidence="8" key="1">
    <citation type="submission" date="2021-01" db="EMBL/GenBank/DDBJ databases">
        <title>Genome sequence of strain Noviherbaspirillum sp. DKR-6.</title>
        <authorList>
            <person name="Chaudhary D.K."/>
        </authorList>
    </citation>
    <scope>NUCLEOTIDE SEQUENCE</scope>
    <source>
        <strain evidence="8">DKR-6</strain>
    </source>
</reference>
<dbReference type="CDD" id="cd00130">
    <property type="entry name" value="PAS"/>
    <property type="match status" value="2"/>
</dbReference>
<evidence type="ECO:0000313" key="9">
    <source>
        <dbReference type="Proteomes" id="UP000622890"/>
    </source>
</evidence>
<dbReference type="InterPro" id="IPR052162">
    <property type="entry name" value="Sensor_kinase/Photoreceptor"/>
</dbReference>
<dbReference type="GO" id="GO:0000155">
    <property type="term" value="F:phosphorelay sensor kinase activity"/>
    <property type="evidence" value="ECO:0007669"/>
    <property type="project" value="InterPro"/>
</dbReference>
<evidence type="ECO:0000256" key="5">
    <source>
        <dbReference type="ARBA" id="ARBA00022777"/>
    </source>
</evidence>
<feature type="domain" description="Histidine kinase" evidence="6">
    <location>
        <begin position="278"/>
        <end position="496"/>
    </location>
</feature>
<dbReference type="PANTHER" id="PTHR43304">
    <property type="entry name" value="PHYTOCHROME-LIKE PROTEIN CPH1"/>
    <property type="match status" value="1"/>
</dbReference>
<dbReference type="SUPFAM" id="SSF55785">
    <property type="entry name" value="PYP-like sensor domain (PAS domain)"/>
    <property type="match status" value="2"/>
</dbReference>
<dbReference type="AlphaFoldDB" id="A0A934W7F1"/>
<dbReference type="InterPro" id="IPR036890">
    <property type="entry name" value="HATPase_C_sf"/>
</dbReference>
<dbReference type="InterPro" id="IPR004358">
    <property type="entry name" value="Sig_transdc_His_kin-like_C"/>
</dbReference>
<keyword evidence="4" id="KW-0808">Transferase</keyword>
<gene>
    <name evidence="8" type="ORF">JJB74_12865</name>
</gene>
<keyword evidence="5" id="KW-0418">Kinase</keyword>
<keyword evidence="9" id="KW-1185">Reference proteome</keyword>
<dbReference type="CDD" id="cd00075">
    <property type="entry name" value="HATPase"/>
    <property type="match status" value="1"/>
</dbReference>
<dbReference type="Pfam" id="PF08447">
    <property type="entry name" value="PAS_3"/>
    <property type="match status" value="2"/>
</dbReference>
<evidence type="ECO:0000256" key="2">
    <source>
        <dbReference type="ARBA" id="ARBA00012438"/>
    </source>
</evidence>
<dbReference type="Gene3D" id="3.30.565.10">
    <property type="entry name" value="Histidine kinase-like ATPase, C-terminal domain"/>
    <property type="match status" value="1"/>
</dbReference>
<keyword evidence="3" id="KW-0597">Phosphoprotein</keyword>
<dbReference type="Gene3D" id="2.10.70.100">
    <property type="match status" value="1"/>
</dbReference>
<dbReference type="SUPFAM" id="SSF47384">
    <property type="entry name" value="Homodimeric domain of signal transducing histidine kinase"/>
    <property type="match status" value="1"/>
</dbReference>
<dbReference type="EC" id="2.7.13.3" evidence="2"/>
<dbReference type="SUPFAM" id="SSF55874">
    <property type="entry name" value="ATPase domain of HSP90 chaperone/DNA topoisomerase II/histidine kinase"/>
    <property type="match status" value="1"/>
</dbReference>
<dbReference type="InterPro" id="IPR000014">
    <property type="entry name" value="PAS"/>
</dbReference>
<dbReference type="InterPro" id="IPR003594">
    <property type="entry name" value="HATPase_dom"/>
</dbReference>
<dbReference type="PROSITE" id="PS50113">
    <property type="entry name" value="PAC"/>
    <property type="match status" value="1"/>
</dbReference>
<dbReference type="InterPro" id="IPR005467">
    <property type="entry name" value="His_kinase_dom"/>
</dbReference>
<dbReference type="Proteomes" id="UP000622890">
    <property type="component" value="Unassembled WGS sequence"/>
</dbReference>
<dbReference type="SMART" id="SM00388">
    <property type="entry name" value="HisKA"/>
    <property type="match status" value="1"/>
</dbReference>
<dbReference type="Pfam" id="PF00512">
    <property type="entry name" value="HisKA"/>
    <property type="match status" value="1"/>
</dbReference>
<comment type="catalytic activity">
    <reaction evidence="1">
        <text>ATP + protein L-histidine = ADP + protein N-phospho-L-histidine.</text>
        <dbReference type="EC" id="2.7.13.3"/>
    </reaction>
</comment>
<evidence type="ECO:0000256" key="4">
    <source>
        <dbReference type="ARBA" id="ARBA00022679"/>
    </source>
</evidence>
<dbReference type="InterPro" id="IPR035965">
    <property type="entry name" value="PAS-like_dom_sf"/>
</dbReference>
<dbReference type="PRINTS" id="PR00344">
    <property type="entry name" value="BCTRLSENSOR"/>
</dbReference>